<dbReference type="GO" id="GO:0051536">
    <property type="term" value="F:iron-sulfur cluster binding"/>
    <property type="evidence" value="ECO:0007669"/>
    <property type="project" value="InterPro"/>
</dbReference>
<dbReference type="InterPro" id="IPR017927">
    <property type="entry name" value="FAD-bd_FR_type"/>
</dbReference>
<evidence type="ECO:0000256" key="3">
    <source>
        <dbReference type="ARBA" id="ARBA00023075"/>
    </source>
</evidence>
<dbReference type="PANTHER" id="PTHR43644:SF1">
    <property type="entry name" value="NAD(P)H-FLAVIN REDUCTASE"/>
    <property type="match status" value="1"/>
</dbReference>
<dbReference type="InterPro" id="IPR039261">
    <property type="entry name" value="FNR_nucleotide-bd"/>
</dbReference>
<evidence type="ECO:0000313" key="7">
    <source>
        <dbReference type="Proteomes" id="UP000606935"/>
    </source>
</evidence>
<reference evidence="6" key="1">
    <citation type="journal article" date="2014" name="Int. J. Syst. Evol. Microbiol.">
        <title>Complete genome sequence of Corynebacterium casei LMG S-19264T (=DSM 44701T), isolated from a smear-ripened cheese.</title>
        <authorList>
            <consortium name="US DOE Joint Genome Institute (JGI-PGF)"/>
            <person name="Walter F."/>
            <person name="Albersmeier A."/>
            <person name="Kalinowski J."/>
            <person name="Ruckert C."/>
        </authorList>
    </citation>
    <scope>NUCLEOTIDE SEQUENCE</scope>
    <source>
        <strain evidence="6">CGMCC 1.7086</strain>
    </source>
</reference>
<dbReference type="AlphaFoldDB" id="A0A917YZ14"/>
<dbReference type="EMBL" id="BMLS01000003">
    <property type="protein sequence ID" value="GGO70670.1"/>
    <property type="molecule type" value="Genomic_DNA"/>
</dbReference>
<name>A0A917YZ14_9ALTE</name>
<dbReference type="SUPFAM" id="SSF52343">
    <property type="entry name" value="Ferredoxin reductase-like, C-terminal NADP-linked domain"/>
    <property type="match status" value="1"/>
</dbReference>
<dbReference type="PRINTS" id="PR00371">
    <property type="entry name" value="FPNCR"/>
</dbReference>
<keyword evidence="2" id="KW-0274">FAD</keyword>
<dbReference type="PANTHER" id="PTHR43644">
    <property type="entry name" value="NA(+)-TRANSLOCATING NADH-QUINONE REDUCTASE SUBUNIT"/>
    <property type="match status" value="1"/>
</dbReference>
<gene>
    <name evidence="6" type="ORF">GCM10010982_24730</name>
</gene>
<keyword evidence="3" id="KW-0830">Ubiquinone</keyword>
<accession>A0A917YZ14</accession>
<keyword evidence="1" id="KW-0285">Flavoprotein</keyword>
<dbReference type="RefSeq" id="WP_188695407.1">
    <property type="nucleotide sequence ID" value="NZ_BMLS01000003.1"/>
</dbReference>
<dbReference type="Gene3D" id="3.10.20.30">
    <property type="match status" value="1"/>
</dbReference>
<protein>
    <recommendedName>
        <fullName evidence="5">FAD-binding FR-type domain-containing protein</fullName>
    </recommendedName>
</protein>
<dbReference type="InterPro" id="IPR012675">
    <property type="entry name" value="Beta-grasp_dom_sf"/>
</dbReference>
<proteinExistence type="predicted"/>
<keyword evidence="4" id="KW-1133">Transmembrane helix</keyword>
<dbReference type="Gene3D" id="3.40.50.80">
    <property type="entry name" value="Nucleotide-binding domain of ferredoxin-NADP reductase (FNR) module"/>
    <property type="match status" value="1"/>
</dbReference>
<keyword evidence="4" id="KW-0812">Transmembrane</keyword>
<evidence type="ECO:0000256" key="4">
    <source>
        <dbReference type="SAM" id="Phobius"/>
    </source>
</evidence>
<feature type="transmembrane region" description="Helical" evidence="4">
    <location>
        <begin position="12"/>
        <end position="31"/>
    </location>
</feature>
<dbReference type="InterPro" id="IPR001041">
    <property type="entry name" value="2Fe-2S_ferredoxin-type"/>
</dbReference>
<reference evidence="6" key="2">
    <citation type="submission" date="2020-09" db="EMBL/GenBank/DDBJ databases">
        <authorList>
            <person name="Sun Q."/>
            <person name="Zhou Y."/>
        </authorList>
    </citation>
    <scope>NUCLEOTIDE SEQUENCE</scope>
    <source>
        <strain evidence="6">CGMCC 1.7086</strain>
    </source>
</reference>
<feature type="domain" description="FAD-binding FR-type" evidence="5">
    <location>
        <begin position="334"/>
        <end position="464"/>
    </location>
</feature>
<feature type="transmembrane region" description="Helical" evidence="4">
    <location>
        <begin position="201"/>
        <end position="223"/>
    </location>
</feature>
<dbReference type="InterPro" id="IPR036010">
    <property type="entry name" value="2Fe-2S_ferredoxin-like_sf"/>
</dbReference>
<evidence type="ECO:0000313" key="6">
    <source>
        <dbReference type="EMBL" id="GGO70670.1"/>
    </source>
</evidence>
<evidence type="ECO:0000259" key="5">
    <source>
        <dbReference type="PROSITE" id="PS51384"/>
    </source>
</evidence>
<organism evidence="6 7">
    <name type="scientific">Bowmanella pacifica</name>
    <dbReference type="NCBI Taxonomy" id="502051"/>
    <lineage>
        <taxon>Bacteria</taxon>
        <taxon>Pseudomonadati</taxon>
        <taxon>Pseudomonadota</taxon>
        <taxon>Gammaproteobacteria</taxon>
        <taxon>Alteromonadales</taxon>
        <taxon>Alteromonadaceae</taxon>
        <taxon>Bowmanella</taxon>
    </lineage>
</organism>
<dbReference type="Proteomes" id="UP000606935">
    <property type="component" value="Unassembled WGS sequence"/>
</dbReference>
<sequence>MKLVKQLHKWVSLLVGLQFMLWLISGVYFNFMDHHKAAGSTYLADASEPATFTALAPLPFMQGVEEVRLVQLLDKPYYLLVKQRPLYAYWLGQYELVDALTGKPSQIDSAMAEQLARASYTGPGLLFEVTLQQPPIADLPKERNAVWRVAFDDDIQTAVYVRQQSGEIAGHVDTHRRWRDVFFTLHFMDYASEGSFNNVQIMIMAVLSLWLAVTGIIWIIALVKDGQYRPALSQTQHGLQLLNVQGVPAGCLNLDGNASLYDGLAKAGQLLPSSCGGGGTCGLCKVQSPDAPAFTSADAEVLSEQELAQGWRLACQHQVKDFSGVSLPAQCQKVERHELQLTSARFVTGNIKELTFRTLAGMPLAYQAGAYMRFDIPAGHQPSVLPEPVGQSVEDNSKPFERRACQRNYSLAVPEGERELVFNIRLHCAPSQHLPPGMGSNYLCHLQPGDTVTAFGPFSEFKMIEGSQKPVVLLGAGSGMAPLRAILLALLQQQDAQRAVHFFYGARCEDDLLYYEEMMRLSALHSRLSYYPVLSQPSGQWTGATGYVQDTLMLNQELLGELTELEYYLCGPVEMMQQTIAMLKAAGVADEAIRFDSFGQFPSSGTDKHEVKR</sequence>
<evidence type="ECO:0000256" key="2">
    <source>
        <dbReference type="ARBA" id="ARBA00022827"/>
    </source>
</evidence>
<dbReference type="InterPro" id="IPR001709">
    <property type="entry name" value="Flavoprot_Pyr_Nucl_cyt_Rdtase"/>
</dbReference>
<dbReference type="InterPro" id="IPR017938">
    <property type="entry name" value="Riboflavin_synthase-like_b-brl"/>
</dbReference>
<comment type="caution">
    <text evidence="6">The sequence shown here is derived from an EMBL/GenBank/DDBJ whole genome shotgun (WGS) entry which is preliminary data.</text>
</comment>
<dbReference type="Gene3D" id="2.40.30.10">
    <property type="entry name" value="Translation factors"/>
    <property type="match status" value="1"/>
</dbReference>
<dbReference type="Pfam" id="PF00175">
    <property type="entry name" value="NAD_binding_1"/>
    <property type="match status" value="1"/>
</dbReference>
<dbReference type="SUPFAM" id="SSF63380">
    <property type="entry name" value="Riboflavin synthase domain-like"/>
    <property type="match status" value="1"/>
</dbReference>
<keyword evidence="7" id="KW-1185">Reference proteome</keyword>
<dbReference type="PROSITE" id="PS51384">
    <property type="entry name" value="FAD_FR"/>
    <property type="match status" value="1"/>
</dbReference>
<evidence type="ECO:0000256" key="1">
    <source>
        <dbReference type="ARBA" id="ARBA00022630"/>
    </source>
</evidence>
<dbReference type="Pfam" id="PF00111">
    <property type="entry name" value="Fer2"/>
    <property type="match status" value="1"/>
</dbReference>
<keyword evidence="4" id="KW-0472">Membrane</keyword>
<dbReference type="SUPFAM" id="SSF54292">
    <property type="entry name" value="2Fe-2S ferredoxin-like"/>
    <property type="match status" value="1"/>
</dbReference>
<dbReference type="GO" id="GO:0016491">
    <property type="term" value="F:oxidoreductase activity"/>
    <property type="evidence" value="ECO:0007669"/>
    <property type="project" value="InterPro"/>
</dbReference>
<dbReference type="InterPro" id="IPR001433">
    <property type="entry name" value="OxRdtase_FAD/NAD-bd"/>
</dbReference>